<dbReference type="GO" id="GO:0003700">
    <property type="term" value="F:DNA-binding transcription factor activity"/>
    <property type="evidence" value="ECO:0007669"/>
    <property type="project" value="InterPro"/>
</dbReference>
<evidence type="ECO:0000313" key="6">
    <source>
        <dbReference type="Proteomes" id="UP000011205"/>
    </source>
</evidence>
<dbReference type="Proteomes" id="UP000011205">
    <property type="component" value="Unassembled WGS sequence"/>
</dbReference>
<protein>
    <submittedName>
        <fullName evidence="5">Putative transcriptional regulator</fullName>
    </submittedName>
</protein>
<proteinExistence type="predicted"/>
<dbReference type="PRINTS" id="PR00033">
    <property type="entry name" value="HTHASNC"/>
</dbReference>
<keyword evidence="1" id="KW-0805">Transcription regulation</keyword>
<dbReference type="PROSITE" id="PS50949">
    <property type="entry name" value="HTH_GNTR"/>
    <property type="match status" value="1"/>
</dbReference>
<dbReference type="AlphaFoldDB" id="L8PP22"/>
<evidence type="ECO:0000256" key="3">
    <source>
        <dbReference type="ARBA" id="ARBA00023163"/>
    </source>
</evidence>
<evidence type="ECO:0000259" key="4">
    <source>
        <dbReference type="PROSITE" id="PS50949"/>
    </source>
</evidence>
<evidence type="ECO:0000256" key="2">
    <source>
        <dbReference type="ARBA" id="ARBA00023125"/>
    </source>
</evidence>
<accession>L8PP22</accession>
<dbReference type="Gene3D" id="1.20.120.530">
    <property type="entry name" value="GntR ligand-binding domain-like"/>
    <property type="match status" value="1"/>
</dbReference>
<dbReference type="InterPro" id="IPR011711">
    <property type="entry name" value="GntR_C"/>
</dbReference>
<dbReference type="InterPro" id="IPR008920">
    <property type="entry name" value="TF_FadR/GntR_C"/>
</dbReference>
<name>L8PP22_STRVR</name>
<dbReference type="SMART" id="SM00895">
    <property type="entry name" value="FCD"/>
    <property type="match status" value="1"/>
</dbReference>
<dbReference type="PATRIC" id="fig|1160705.3.peg.787"/>
<organism evidence="5 6">
    <name type="scientific">Streptomyces viridochromogenes Tue57</name>
    <dbReference type="NCBI Taxonomy" id="1160705"/>
    <lineage>
        <taxon>Bacteria</taxon>
        <taxon>Bacillati</taxon>
        <taxon>Actinomycetota</taxon>
        <taxon>Actinomycetes</taxon>
        <taxon>Kitasatosporales</taxon>
        <taxon>Streptomycetaceae</taxon>
        <taxon>Streptomyces</taxon>
    </lineage>
</organism>
<gene>
    <name evidence="5" type="ORF">STVIR_0791</name>
</gene>
<dbReference type="CDD" id="cd07377">
    <property type="entry name" value="WHTH_GntR"/>
    <property type="match status" value="1"/>
</dbReference>
<dbReference type="Pfam" id="PF00392">
    <property type="entry name" value="GntR"/>
    <property type="match status" value="1"/>
</dbReference>
<keyword evidence="2" id="KW-0238">DNA-binding</keyword>
<sequence length="210" mass="23029">MLADEVYEALKAMLMNNAVDPGQRLTTDSLAQEMGVSRTPVREGLARLESEGLVVKRPLAGYLVTPPLDRKALEELYTVRLLLEPAAARLAALHATEEQIEQLTADNPALLHAPASGARYEDYQAFAAEDGRFHDLLAAASGVSLLHECIRRLHAHVHTYRLWPRAGTPIEALREHAAILDALRRRDAAGAEEAMRAHLEGAHARLTNAL</sequence>
<dbReference type="PANTHER" id="PTHR43537">
    <property type="entry name" value="TRANSCRIPTIONAL REGULATOR, GNTR FAMILY"/>
    <property type="match status" value="1"/>
</dbReference>
<dbReference type="SUPFAM" id="SSF48008">
    <property type="entry name" value="GntR ligand-binding domain-like"/>
    <property type="match status" value="1"/>
</dbReference>
<keyword evidence="3" id="KW-0804">Transcription</keyword>
<dbReference type="GO" id="GO:0043565">
    <property type="term" value="F:sequence-specific DNA binding"/>
    <property type="evidence" value="ECO:0007669"/>
    <property type="project" value="InterPro"/>
</dbReference>
<feature type="domain" description="HTH gntR-type" evidence="4">
    <location>
        <begin position="1"/>
        <end position="67"/>
    </location>
</feature>
<dbReference type="PRINTS" id="PR00035">
    <property type="entry name" value="HTHGNTR"/>
</dbReference>
<dbReference type="Gene3D" id="1.10.10.10">
    <property type="entry name" value="Winged helix-like DNA-binding domain superfamily/Winged helix DNA-binding domain"/>
    <property type="match status" value="1"/>
</dbReference>
<comment type="caution">
    <text evidence="5">The sequence shown here is derived from an EMBL/GenBank/DDBJ whole genome shotgun (WGS) entry which is preliminary data.</text>
</comment>
<dbReference type="Pfam" id="PF07729">
    <property type="entry name" value="FCD"/>
    <property type="match status" value="1"/>
</dbReference>
<dbReference type="EMBL" id="AMLP01000032">
    <property type="protein sequence ID" value="ELS58240.1"/>
    <property type="molecule type" value="Genomic_DNA"/>
</dbReference>
<dbReference type="InterPro" id="IPR000524">
    <property type="entry name" value="Tscrpt_reg_HTH_GntR"/>
</dbReference>
<dbReference type="InterPro" id="IPR000485">
    <property type="entry name" value="AsnC-type_HTH_dom"/>
</dbReference>
<dbReference type="SUPFAM" id="SSF46785">
    <property type="entry name" value="Winged helix' DNA-binding domain"/>
    <property type="match status" value="1"/>
</dbReference>
<evidence type="ECO:0000256" key="1">
    <source>
        <dbReference type="ARBA" id="ARBA00023015"/>
    </source>
</evidence>
<evidence type="ECO:0000313" key="5">
    <source>
        <dbReference type="EMBL" id="ELS58240.1"/>
    </source>
</evidence>
<reference evidence="5 6" key="1">
    <citation type="journal article" date="2013" name="Genome Announc.">
        <title>Draft Genome Sequence of Streptomyces viridochromogenes Strain Tu57, Producer of Avilamycin.</title>
        <authorList>
            <person name="Gruning B.A."/>
            <person name="Erxleben A."/>
            <person name="Hahnlein A."/>
            <person name="Gunther S."/>
        </authorList>
    </citation>
    <scope>NUCLEOTIDE SEQUENCE [LARGE SCALE GENOMIC DNA]</scope>
    <source>
        <strain evidence="5 6">Tue57</strain>
    </source>
</reference>
<dbReference type="SMART" id="SM00345">
    <property type="entry name" value="HTH_GNTR"/>
    <property type="match status" value="1"/>
</dbReference>
<dbReference type="PANTHER" id="PTHR43537:SF5">
    <property type="entry name" value="UXU OPERON TRANSCRIPTIONAL REGULATOR"/>
    <property type="match status" value="1"/>
</dbReference>
<dbReference type="InterPro" id="IPR036390">
    <property type="entry name" value="WH_DNA-bd_sf"/>
</dbReference>
<dbReference type="InterPro" id="IPR036388">
    <property type="entry name" value="WH-like_DNA-bd_sf"/>
</dbReference>